<evidence type="ECO:0000256" key="1">
    <source>
        <dbReference type="SAM" id="MobiDB-lite"/>
    </source>
</evidence>
<keyword evidence="3" id="KW-1185">Reference proteome</keyword>
<reference evidence="2 3" key="1">
    <citation type="submission" date="2020-06" db="EMBL/GenBank/DDBJ databases">
        <authorList>
            <person name="Li R."/>
            <person name="Bekaert M."/>
        </authorList>
    </citation>
    <scope>NUCLEOTIDE SEQUENCE [LARGE SCALE GENOMIC DNA]</scope>
    <source>
        <strain evidence="3">wild</strain>
    </source>
</reference>
<proteinExistence type="predicted"/>
<organism evidence="2 3">
    <name type="scientific">Mytilus coruscus</name>
    <name type="common">Sea mussel</name>
    <dbReference type="NCBI Taxonomy" id="42192"/>
    <lineage>
        <taxon>Eukaryota</taxon>
        <taxon>Metazoa</taxon>
        <taxon>Spiralia</taxon>
        <taxon>Lophotrochozoa</taxon>
        <taxon>Mollusca</taxon>
        <taxon>Bivalvia</taxon>
        <taxon>Autobranchia</taxon>
        <taxon>Pteriomorphia</taxon>
        <taxon>Mytilida</taxon>
        <taxon>Mytiloidea</taxon>
        <taxon>Mytilidae</taxon>
        <taxon>Mytilinae</taxon>
        <taxon>Mytilus</taxon>
    </lineage>
</organism>
<evidence type="ECO:0000313" key="2">
    <source>
        <dbReference type="EMBL" id="CAC5384859.1"/>
    </source>
</evidence>
<name>A0A6J8BQ19_MYTCO</name>
<dbReference type="AlphaFoldDB" id="A0A6J8BQ19"/>
<gene>
    <name evidence="2" type="ORF">MCOR_20466</name>
</gene>
<feature type="region of interest" description="Disordered" evidence="1">
    <location>
        <begin position="1"/>
        <end position="20"/>
    </location>
</feature>
<accession>A0A6J8BQ19</accession>
<protein>
    <submittedName>
        <fullName evidence="2">Uncharacterized protein</fullName>
    </submittedName>
</protein>
<dbReference type="Proteomes" id="UP000507470">
    <property type="component" value="Unassembled WGS sequence"/>
</dbReference>
<evidence type="ECO:0000313" key="3">
    <source>
        <dbReference type="Proteomes" id="UP000507470"/>
    </source>
</evidence>
<sequence length="217" mass="24771">MFHNGHGGQKRTGTDRFSETKNKEMLTVISPDQPTDNLEMIYGGQDKIETNMVSDTEISPEQPRDNLEMIHGGHNKTETNLVSDTENILTVITLEQTSTDQLMDKAYQTSTDQLMDKAYQTSIDQLMDKAYQTCTDQLMDKAYHTREKVDAGNECGKEYQEGVYGKECHDKLDELCFKEWIRICKALVKVLIIMIMMIMDCYSNMARNIAGTTIRSL</sequence>
<dbReference type="EMBL" id="CACVKT020003659">
    <property type="protein sequence ID" value="CAC5384859.1"/>
    <property type="molecule type" value="Genomic_DNA"/>
</dbReference>
<dbReference type="OrthoDB" id="6197839at2759"/>